<keyword evidence="2" id="KW-0378">Hydrolase</keyword>
<dbReference type="SUPFAM" id="SSF51338">
    <property type="entry name" value="Composite domain of metallo-dependent hydrolases"/>
    <property type="match status" value="1"/>
</dbReference>
<evidence type="ECO:0000313" key="3">
    <source>
        <dbReference type="Proteomes" id="UP000476281"/>
    </source>
</evidence>
<dbReference type="InterPro" id="IPR013108">
    <property type="entry name" value="Amidohydro_3"/>
</dbReference>
<dbReference type="EMBL" id="WBSZ01001499">
    <property type="protein sequence ID" value="KAB2491595.1"/>
    <property type="molecule type" value="Genomic_DNA"/>
</dbReference>
<dbReference type="InterPro" id="IPR011059">
    <property type="entry name" value="Metal-dep_hydrolase_composite"/>
</dbReference>
<dbReference type="Gene3D" id="2.30.40.10">
    <property type="entry name" value="Urease, subunit C, domain 1"/>
    <property type="match status" value="1"/>
</dbReference>
<sequence length="106" mass="11601">MVTLGKADLILVNGQFHTVDRENPVAEAVAVRDGKFLEVGTVAEVMQHHCDGTKVVDLKGHTAIPGLNDSHLHLIRGGLNYNLELRWEGVPSLAAARRMRKGQALR</sequence>
<evidence type="ECO:0000313" key="2">
    <source>
        <dbReference type="EMBL" id="KAB2491595.1"/>
    </source>
</evidence>
<dbReference type="Pfam" id="PF07969">
    <property type="entry name" value="Amidohydro_3"/>
    <property type="match status" value="1"/>
</dbReference>
<gene>
    <name evidence="2" type="ORF">F9C29_26925</name>
</gene>
<dbReference type="PANTHER" id="PTHR22642">
    <property type="entry name" value="IMIDAZOLONEPROPIONASE"/>
    <property type="match status" value="1"/>
</dbReference>
<organism evidence="2 3">
    <name type="scientific">Enterobacter hormaechei</name>
    <dbReference type="NCBI Taxonomy" id="158836"/>
    <lineage>
        <taxon>Bacteria</taxon>
        <taxon>Pseudomonadati</taxon>
        <taxon>Pseudomonadota</taxon>
        <taxon>Gammaproteobacteria</taxon>
        <taxon>Enterobacterales</taxon>
        <taxon>Enterobacteriaceae</taxon>
        <taxon>Enterobacter</taxon>
        <taxon>Enterobacter cloacae complex</taxon>
    </lineage>
</organism>
<feature type="domain" description="Amidohydrolase 3" evidence="1">
    <location>
        <begin position="54"/>
        <end position="104"/>
    </location>
</feature>
<name>A0A6L3XC29_9ENTR</name>
<comment type="caution">
    <text evidence="2">The sequence shown here is derived from an EMBL/GenBank/DDBJ whole genome shotgun (WGS) entry which is preliminary data.</text>
</comment>
<dbReference type="PANTHER" id="PTHR22642:SF21">
    <property type="entry name" value="PERIPLASMIC PROTEIN"/>
    <property type="match status" value="1"/>
</dbReference>
<accession>A0A6L3XC29</accession>
<proteinExistence type="predicted"/>
<dbReference type="GO" id="GO:0016810">
    <property type="term" value="F:hydrolase activity, acting on carbon-nitrogen (but not peptide) bonds"/>
    <property type="evidence" value="ECO:0007669"/>
    <property type="project" value="InterPro"/>
</dbReference>
<dbReference type="Proteomes" id="UP000476281">
    <property type="component" value="Unassembled WGS sequence"/>
</dbReference>
<dbReference type="AlphaFoldDB" id="A0A6L3XC29"/>
<evidence type="ECO:0000259" key="1">
    <source>
        <dbReference type="Pfam" id="PF07969"/>
    </source>
</evidence>
<protein>
    <submittedName>
        <fullName evidence="2">Amidohydrolase family protein</fullName>
    </submittedName>
</protein>
<feature type="non-terminal residue" evidence="2">
    <location>
        <position position="106"/>
    </location>
</feature>
<reference evidence="2 3" key="1">
    <citation type="submission" date="2019-09" db="EMBL/GenBank/DDBJ databases">
        <title>Reversal of blaTEM antimicrobial resistance by CRISPR-Cas9 in clinical E. coli and other Enterobacteriaceae strains.</title>
        <authorList>
            <person name="Tagliaferri T."/>
            <person name="Guimaraes N."/>
            <person name="Pereira M."/>
            <person name="Felicori L."/>
            <person name="Horz H.-P."/>
            <person name="Santos S."/>
            <person name="Mendes T."/>
        </authorList>
    </citation>
    <scope>NUCLEOTIDE SEQUENCE [LARGE SCALE GENOMIC DNA]</scope>
    <source>
        <strain evidence="2 3">E2_blaTEM_MG</strain>
    </source>
</reference>